<dbReference type="SMART" id="SM00740">
    <property type="entry name" value="PASTA"/>
    <property type="match status" value="3"/>
</dbReference>
<dbReference type="InterPro" id="IPR017441">
    <property type="entry name" value="Protein_kinase_ATP_BS"/>
</dbReference>
<keyword evidence="7 13" id="KW-0067">ATP-binding</keyword>
<dbReference type="PROSITE" id="PS00108">
    <property type="entry name" value="PROTEIN_KINASE_ST"/>
    <property type="match status" value="1"/>
</dbReference>
<evidence type="ECO:0000259" key="15">
    <source>
        <dbReference type="PROSITE" id="PS50011"/>
    </source>
</evidence>
<dbReference type="InterPro" id="IPR011009">
    <property type="entry name" value="Kinase-like_dom_sf"/>
</dbReference>
<dbReference type="InterPro" id="IPR005543">
    <property type="entry name" value="PASTA_dom"/>
</dbReference>
<dbReference type="CDD" id="cd14014">
    <property type="entry name" value="STKc_PknB_like"/>
    <property type="match status" value="1"/>
</dbReference>
<dbReference type="GO" id="GO:0005524">
    <property type="term" value="F:ATP binding"/>
    <property type="evidence" value="ECO:0007669"/>
    <property type="project" value="UniProtKB-UniRule"/>
</dbReference>
<evidence type="ECO:0000256" key="3">
    <source>
        <dbReference type="ARBA" id="ARBA00022544"/>
    </source>
</evidence>
<dbReference type="PANTHER" id="PTHR43289:SF34">
    <property type="entry name" value="SERINE_THREONINE-PROTEIN KINASE YBDM-RELATED"/>
    <property type="match status" value="1"/>
</dbReference>
<sequence>MLIGKRISGRYKLLEMIGGGGMSNVYLAHDMILDRDVAIKVLRYDFSNEEELRRRFQREALSATSLTHPNIVSIYDVGEDEDIQYIVMEYVKGETLKQYIQSDAPISPNKSVTIMKQLTSAIANAHNNHIIHRDVKPQNILLDEEGKVKVTDFGIAMALSATSYTQTNSVLGTVHYLSPEQARGGMATNRSDIYALGIVLFELLTGQLPFSGESAVSIALKHLQTETPSIRAIIPSIPQSLENVVLKATAKDPKNRYRSAEEMEEDLATALSPERFGEEKFVVAMDDDATKVLPVIKEPVSFAEVSETKKIPTMTTSKETKVPKKNKKRKLIGGLIAGIVALVLLTFLVFPGLLKPNKVEVPNVVNLELKQAIEQLEAESFKVGEPKLEFSEDIEEGFVIRTMPEAGKLREKGTEITLFVSSGKESSELSDYRGRDIEQVKALLQNQDLRSLEARPVFSNEPVGTILEQDPVAGENIIPSETDLIFTVSKGQDLRTVNDLTGYNEKAMSDYEKTSGFKIKVADKQNSDTVTKGNVISQLPLPNSKLEPGSTIEVVISDGPKPARTKLVVKTVSIPYEPATDEDGAEESEQKEKVVRIYIQDKTRSLLEPAEEFVLREPVEKILKLEIVEGQKAAYRVTVDSTEIAQETIDYNDVE</sequence>
<dbReference type="NCBIfam" id="NF033483">
    <property type="entry name" value="PknB_PASTA_kin"/>
    <property type="match status" value="1"/>
</dbReference>
<dbReference type="Pfam" id="PF03793">
    <property type="entry name" value="PASTA"/>
    <property type="match status" value="3"/>
</dbReference>
<dbReference type="PROSITE" id="PS51178">
    <property type="entry name" value="PASTA"/>
    <property type="match status" value="3"/>
</dbReference>
<dbReference type="OrthoDB" id="9788659at2"/>
<feature type="domain" description="Protein kinase" evidence="15">
    <location>
        <begin position="11"/>
        <end position="268"/>
    </location>
</feature>
<gene>
    <name evidence="17" type="primary">pknB</name>
    <name evidence="17" type="ORF">PB01_06425</name>
</gene>
<dbReference type="FunFam" id="1.10.510.10:FF:000021">
    <property type="entry name" value="Serine/threonine protein kinase"/>
    <property type="match status" value="1"/>
</dbReference>
<keyword evidence="14" id="KW-0812">Transmembrane</keyword>
<keyword evidence="14" id="KW-0472">Membrane</keyword>
<dbReference type="InterPro" id="IPR008271">
    <property type="entry name" value="Ser/Thr_kinase_AS"/>
</dbReference>
<evidence type="ECO:0000256" key="14">
    <source>
        <dbReference type="SAM" id="Phobius"/>
    </source>
</evidence>
<dbReference type="Gene3D" id="3.30.200.20">
    <property type="entry name" value="Phosphorylase Kinase, domain 1"/>
    <property type="match status" value="1"/>
</dbReference>
<dbReference type="Gene3D" id="3.30.10.20">
    <property type="match status" value="3"/>
</dbReference>
<dbReference type="SMART" id="SM00220">
    <property type="entry name" value="S_TKc"/>
    <property type="match status" value="1"/>
</dbReference>
<evidence type="ECO:0000256" key="1">
    <source>
        <dbReference type="ARBA" id="ARBA00012513"/>
    </source>
</evidence>
<dbReference type="Pfam" id="PF00069">
    <property type="entry name" value="Pkinase"/>
    <property type="match status" value="1"/>
</dbReference>
<comment type="catalytic activity">
    <reaction evidence="10">
        <text>L-seryl-[protein] + ATP = O-phospho-L-seryl-[protein] + ADP + H(+)</text>
        <dbReference type="Rhea" id="RHEA:17989"/>
        <dbReference type="Rhea" id="RHEA-COMP:9863"/>
        <dbReference type="Rhea" id="RHEA-COMP:11604"/>
        <dbReference type="ChEBI" id="CHEBI:15378"/>
        <dbReference type="ChEBI" id="CHEBI:29999"/>
        <dbReference type="ChEBI" id="CHEBI:30616"/>
        <dbReference type="ChEBI" id="CHEBI:83421"/>
        <dbReference type="ChEBI" id="CHEBI:456216"/>
        <dbReference type="EC" id="2.7.11.1"/>
    </reaction>
</comment>
<keyword evidence="4" id="KW-0808">Transferase</keyword>
<evidence type="ECO:0000313" key="18">
    <source>
        <dbReference type="Proteomes" id="UP000325517"/>
    </source>
</evidence>
<dbReference type="EMBL" id="CP031223">
    <property type="protein sequence ID" value="QFF98489.1"/>
    <property type="molecule type" value="Genomic_DNA"/>
</dbReference>
<evidence type="ECO:0000256" key="6">
    <source>
        <dbReference type="ARBA" id="ARBA00022777"/>
    </source>
</evidence>
<keyword evidence="18" id="KW-1185">Reference proteome</keyword>
<keyword evidence="14" id="KW-1133">Transmembrane helix</keyword>
<feature type="binding site" evidence="13">
    <location>
        <position position="40"/>
    </location>
    <ligand>
        <name>ATP</name>
        <dbReference type="ChEBI" id="CHEBI:30616"/>
    </ligand>
</feature>
<feature type="transmembrane region" description="Helical" evidence="14">
    <location>
        <begin position="331"/>
        <end position="354"/>
    </location>
</feature>
<dbReference type="PANTHER" id="PTHR43289">
    <property type="entry name" value="MITOGEN-ACTIVATED PROTEIN KINASE KINASE KINASE 20-RELATED"/>
    <property type="match status" value="1"/>
</dbReference>
<keyword evidence="8" id="KW-0735">Signal-anchor</keyword>
<dbReference type="Gene3D" id="2.60.40.2560">
    <property type="match status" value="1"/>
</dbReference>
<reference evidence="17 18" key="1">
    <citation type="submission" date="2018-07" db="EMBL/GenBank/DDBJ databases">
        <title>Complete genome sequence of Psychrobacillus sp. PB01, isolated from iceberg, and comparative genome analysis of Psychrobacillus strains.</title>
        <authorList>
            <person name="Lee P.C."/>
        </authorList>
    </citation>
    <scope>NUCLEOTIDE SEQUENCE [LARGE SCALE GENOMIC DNA]</scope>
    <source>
        <strain evidence="17 18">PB01</strain>
    </source>
</reference>
<dbReference type="CDD" id="cd06577">
    <property type="entry name" value="PASTA_pknB"/>
    <property type="match status" value="3"/>
</dbReference>
<dbReference type="RefSeq" id="WP_151699429.1">
    <property type="nucleotide sequence ID" value="NZ_CP031223.1"/>
</dbReference>
<evidence type="ECO:0000256" key="13">
    <source>
        <dbReference type="PROSITE-ProRule" id="PRU10141"/>
    </source>
</evidence>
<evidence type="ECO:0000256" key="12">
    <source>
        <dbReference type="ARBA" id="ARBA00070041"/>
    </source>
</evidence>
<feature type="domain" description="PASTA" evidence="16">
    <location>
        <begin position="423"/>
        <end position="490"/>
    </location>
</feature>
<dbReference type="GO" id="GO:0007165">
    <property type="term" value="P:signal transduction"/>
    <property type="evidence" value="ECO:0007669"/>
    <property type="project" value="UniProtKB-ARBA"/>
</dbReference>
<feature type="domain" description="PASTA" evidence="16">
    <location>
        <begin position="355"/>
        <end position="422"/>
    </location>
</feature>
<evidence type="ECO:0000259" key="16">
    <source>
        <dbReference type="PROSITE" id="PS51178"/>
    </source>
</evidence>
<dbReference type="PROSITE" id="PS50011">
    <property type="entry name" value="PROTEIN_KINASE_DOM"/>
    <property type="match status" value="1"/>
</dbReference>
<proteinExistence type="predicted"/>
<keyword evidence="6 17" id="KW-0418">Kinase</keyword>
<accession>A0A5J6SL59</accession>
<evidence type="ECO:0000313" key="17">
    <source>
        <dbReference type="EMBL" id="QFF98489.1"/>
    </source>
</evidence>
<evidence type="ECO:0000256" key="5">
    <source>
        <dbReference type="ARBA" id="ARBA00022741"/>
    </source>
</evidence>
<evidence type="ECO:0000256" key="4">
    <source>
        <dbReference type="ARBA" id="ARBA00022679"/>
    </source>
</evidence>
<protein>
    <recommendedName>
        <fullName evidence="12">Serine/threonine-protein kinase PrkC</fullName>
        <ecNumber evidence="1">2.7.11.1</ecNumber>
    </recommendedName>
</protein>
<name>A0A5J6SL59_9BACI</name>
<keyword evidence="2" id="KW-0723">Serine/threonine-protein kinase</keyword>
<dbReference type="PROSITE" id="PS00107">
    <property type="entry name" value="PROTEIN_KINASE_ATP"/>
    <property type="match status" value="1"/>
</dbReference>
<dbReference type="GO" id="GO:0004674">
    <property type="term" value="F:protein serine/threonine kinase activity"/>
    <property type="evidence" value="ECO:0007669"/>
    <property type="project" value="UniProtKB-KW"/>
</dbReference>
<organism evidence="17 18">
    <name type="scientific">Psychrobacillus glaciei</name>
    <dbReference type="NCBI Taxonomy" id="2283160"/>
    <lineage>
        <taxon>Bacteria</taxon>
        <taxon>Bacillati</taxon>
        <taxon>Bacillota</taxon>
        <taxon>Bacilli</taxon>
        <taxon>Bacillales</taxon>
        <taxon>Bacillaceae</taxon>
        <taxon>Psychrobacillus</taxon>
    </lineage>
</organism>
<dbReference type="GO" id="GO:0009847">
    <property type="term" value="P:spore germination"/>
    <property type="evidence" value="ECO:0007669"/>
    <property type="project" value="UniProtKB-ARBA"/>
</dbReference>
<dbReference type="GO" id="GO:0071224">
    <property type="term" value="P:cellular response to peptidoglycan"/>
    <property type="evidence" value="ECO:0007669"/>
    <property type="project" value="UniProtKB-ARBA"/>
</dbReference>
<dbReference type="SUPFAM" id="SSF56112">
    <property type="entry name" value="Protein kinase-like (PK-like)"/>
    <property type="match status" value="1"/>
</dbReference>
<dbReference type="FunFam" id="3.30.200.20:FF:000035">
    <property type="entry name" value="Serine/threonine protein kinase Stk1"/>
    <property type="match status" value="1"/>
</dbReference>
<feature type="domain" description="PASTA" evidence="16">
    <location>
        <begin position="491"/>
        <end position="558"/>
    </location>
</feature>
<evidence type="ECO:0000256" key="10">
    <source>
        <dbReference type="ARBA" id="ARBA00048679"/>
    </source>
</evidence>
<comment type="subcellular location">
    <subcellularLocation>
        <location evidence="11">Spore membrane</location>
        <topology evidence="11">Single-pass type II membrane protein</topology>
    </subcellularLocation>
</comment>
<keyword evidence="3" id="KW-0309">Germination</keyword>
<dbReference type="InterPro" id="IPR000719">
    <property type="entry name" value="Prot_kinase_dom"/>
</dbReference>
<evidence type="ECO:0000256" key="9">
    <source>
        <dbReference type="ARBA" id="ARBA00047899"/>
    </source>
</evidence>
<dbReference type="AlphaFoldDB" id="A0A5J6SL59"/>
<evidence type="ECO:0000256" key="8">
    <source>
        <dbReference type="ARBA" id="ARBA00022968"/>
    </source>
</evidence>
<dbReference type="Gene3D" id="1.10.510.10">
    <property type="entry name" value="Transferase(Phosphotransferase) domain 1"/>
    <property type="match status" value="1"/>
</dbReference>
<evidence type="ECO:0000256" key="7">
    <source>
        <dbReference type="ARBA" id="ARBA00022840"/>
    </source>
</evidence>
<evidence type="ECO:0000256" key="11">
    <source>
        <dbReference type="ARBA" id="ARBA00060432"/>
    </source>
</evidence>
<evidence type="ECO:0000256" key="2">
    <source>
        <dbReference type="ARBA" id="ARBA00022527"/>
    </source>
</evidence>
<dbReference type="KEGG" id="psyo:PB01_06425"/>
<dbReference type="EC" id="2.7.11.1" evidence="1"/>
<keyword evidence="5 13" id="KW-0547">Nucleotide-binding</keyword>
<dbReference type="Proteomes" id="UP000325517">
    <property type="component" value="Chromosome"/>
</dbReference>
<comment type="catalytic activity">
    <reaction evidence="9">
        <text>L-threonyl-[protein] + ATP = O-phospho-L-threonyl-[protein] + ADP + H(+)</text>
        <dbReference type="Rhea" id="RHEA:46608"/>
        <dbReference type="Rhea" id="RHEA-COMP:11060"/>
        <dbReference type="Rhea" id="RHEA-COMP:11605"/>
        <dbReference type="ChEBI" id="CHEBI:15378"/>
        <dbReference type="ChEBI" id="CHEBI:30013"/>
        <dbReference type="ChEBI" id="CHEBI:30616"/>
        <dbReference type="ChEBI" id="CHEBI:61977"/>
        <dbReference type="ChEBI" id="CHEBI:456216"/>
        <dbReference type="EC" id="2.7.11.1"/>
    </reaction>
</comment>